<keyword evidence="10" id="KW-0325">Glycoprotein</keyword>
<evidence type="ECO:0000259" key="15">
    <source>
        <dbReference type="PROSITE" id="PS51166"/>
    </source>
</evidence>
<dbReference type="Gene3D" id="2.60.40.1180">
    <property type="entry name" value="Golgi alpha-mannosidase II"/>
    <property type="match status" value="1"/>
</dbReference>
<dbReference type="InterPro" id="IPR013783">
    <property type="entry name" value="Ig-like_fold"/>
</dbReference>
<dbReference type="OrthoDB" id="204980at2759"/>
<evidence type="ECO:0000256" key="1">
    <source>
        <dbReference type="ARBA" id="ARBA00000548"/>
    </source>
</evidence>
<dbReference type="GO" id="GO:0005509">
    <property type="term" value="F:calcium ion binding"/>
    <property type="evidence" value="ECO:0007669"/>
    <property type="project" value="InterPro"/>
</dbReference>
<dbReference type="PROSITE" id="PS51166">
    <property type="entry name" value="CBM20"/>
    <property type="match status" value="1"/>
</dbReference>
<comment type="catalytic activity">
    <reaction evidence="1">
        <text>Endohydrolysis of (1-&gt;4)-alpha-D-glucosidic linkages in polysaccharides containing three or more (1-&gt;4)-alpha-linked D-glucose units.</text>
        <dbReference type="EC" id="3.2.1.1"/>
    </reaction>
</comment>
<keyword evidence="8" id="KW-0106">Calcium</keyword>
<reference evidence="17" key="1">
    <citation type="journal article" date="2017" name="Genome Biol.">
        <title>Comparative genomics reveals high biological diversity and specific adaptations in the industrially and medically important fungal genus Aspergillus.</title>
        <authorList>
            <person name="de Vries R.P."/>
            <person name="Riley R."/>
            <person name="Wiebenga A."/>
            <person name="Aguilar-Osorio G."/>
            <person name="Amillis S."/>
            <person name="Uchima C.A."/>
            <person name="Anderluh G."/>
            <person name="Asadollahi M."/>
            <person name="Askin M."/>
            <person name="Barry K."/>
            <person name="Battaglia E."/>
            <person name="Bayram O."/>
            <person name="Benocci T."/>
            <person name="Braus-Stromeyer S.A."/>
            <person name="Caldana C."/>
            <person name="Canovas D."/>
            <person name="Cerqueira G.C."/>
            <person name="Chen F."/>
            <person name="Chen W."/>
            <person name="Choi C."/>
            <person name="Clum A."/>
            <person name="Dos Santos R.A."/>
            <person name="Damasio A.R."/>
            <person name="Diallinas G."/>
            <person name="Emri T."/>
            <person name="Fekete E."/>
            <person name="Flipphi M."/>
            <person name="Freyberg S."/>
            <person name="Gallo A."/>
            <person name="Gournas C."/>
            <person name="Habgood R."/>
            <person name="Hainaut M."/>
            <person name="Harispe M.L."/>
            <person name="Henrissat B."/>
            <person name="Hilden K.S."/>
            <person name="Hope R."/>
            <person name="Hossain A."/>
            <person name="Karabika E."/>
            <person name="Karaffa L."/>
            <person name="Karanyi Z."/>
            <person name="Krasevec N."/>
            <person name="Kuo A."/>
            <person name="Kusch H."/>
            <person name="LaButti K."/>
            <person name="Lagendijk E.L."/>
            <person name="Lapidus A."/>
            <person name="Levasseur A."/>
            <person name="Lindquist E."/>
            <person name="Lipzen A."/>
            <person name="Logrieco A.F."/>
            <person name="MacCabe A."/>
            <person name="Maekelae M.R."/>
            <person name="Malavazi I."/>
            <person name="Melin P."/>
            <person name="Meyer V."/>
            <person name="Mielnichuk N."/>
            <person name="Miskei M."/>
            <person name="Molnar A.P."/>
            <person name="Mule G."/>
            <person name="Ngan C.Y."/>
            <person name="Orejas M."/>
            <person name="Orosz E."/>
            <person name="Ouedraogo J.P."/>
            <person name="Overkamp K.M."/>
            <person name="Park H.-S."/>
            <person name="Perrone G."/>
            <person name="Piumi F."/>
            <person name="Punt P.J."/>
            <person name="Ram A.F."/>
            <person name="Ramon A."/>
            <person name="Rauscher S."/>
            <person name="Record E."/>
            <person name="Riano-Pachon D.M."/>
            <person name="Robert V."/>
            <person name="Roehrig J."/>
            <person name="Ruller R."/>
            <person name="Salamov A."/>
            <person name="Salih N.S."/>
            <person name="Samson R.A."/>
            <person name="Sandor E."/>
            <person name="Sanguinetti M."/>
            <person name="Schuetze T."/>
            <person name="Sepcic K."/>
            <person name="Shelest E."/>
            <person name="Sherlock G."/>
            <person name="Sophianopoulou V."/>
            <person name="Squina F.M."/>
            <person name="Sun H."/>
            <person name="Susca A."/>
            <person name="Todd R.B."/>
            <person name="Tsang A."/>
            <person name="Unkles S.E."/>
            <person name="van de Wiele N."/>
            <person name="van Rossen-Uffink D."/>
            <person name="Oliveira J.V."/>
            <person name="Vesth T.C."/>
            <person name="Visser J."/>
            <person name="Yu J.-H."/>
            <person name="Zhou M."/>
            <person name="Andersen M.R."/>
            <person name="Archer D.B."/>
            <person name="Baker S.E."/>
            <person name="Benoit I."/>
            <person name="Brakhage A.A."/>
            <person name="Braus G.H."/>
            <person name="Fischer R."/>
            <person name="Frisvad J.C."/>
            <person name="Goldman G.H."/>
            <person name="Houbraken J."/>
            <person name="Oakley B."/>
            <person name="Pocsi I."/>
            <person name="Scazzocchio C."/>
            <person name="Seiboth B."/>
            <person name="vanKuyk P.A."/>
            <person name="Wortman J."/>
            <person name="Dyer P.S."/>
            <person name="Grigoriev I.V."/>
        </authorList>
    </citation>
    <scope>NUCLEOTIDE SEQUENCE [LARGE SCALE GENOMIC DNA]</scope>
    <source>
        <strain evidence="17">CBS 583.65</strain>
    </source>
</reference>
<dbReference type="PANTHER" id="PTHR10357">
    <property type="entry name" value="ALPHA-AMYLASE FAMILY MEMBER"/>
    <property type="match status" value="1"/>
</dbReference>
<dbReference type="EMBL" id="KV878132">
    <property type="protein sequence ID" value="OJJ04856.1"/>
    <property type="molecule type" value="Genomic_DNA"/>
</dbReference>
<dbReference type="InterPro" id="IPR013780">
    <property type="entry name" value="Glyco_hydro_b"/>
</dbReference>
<evidence type="ECO:0000256" key="9">
    <source>
        <dbReference type="ARBA" id="ARBA00023157"/>
    </source>
</evidence>
<comment type="similarity">
    <text evidence="3">Belongs to the glycosyl hydrolase 13 family.</text>
</comment>
<dbReference type="SMR" id="A0A1L9PTV3"/>
<gene>
    <name evidence="16" type="ORF">ASPVEDRAFT_31288</name>
</gene>
<name>A0A1L9PTV3_ASPVE</name>
<dbReference type="AlphaFoldDB" id="A0A1L9PTV3"/>
<dbReference type="InterPro" id="IPR002044">
    <property type="entry name" value="CBM20"/>
</dbReference>
<evidence type="ECO:0000256" key="12">
    <source>
        <dbReference type="ARBA" id="ARBA00023295"/>
    </source>
</evidence>
<dbReference type="InterPro" id="IPR015340">
    <property type="entry name" value="A_amylase_C_dom"/>
</dbReference>
<keyword evidence="5" id="KW-0479">Metal-binding</keyword>
<keyword evidence="13" id="KW-0624">Polysaccharide degradation</keyword>
<dbReference type="SUPFAM" id="SSF51445">
    <property type="entry name" value="(Trans)glycosidases"/>
    <property type="match status" value="1"/>
</dbReference>
<dbReference type="CDD" id="cd05811">
    <property type="entry name" value="CBM20_glucoamylase"/>
    <property type="match status" value="1"/>
</dbReference>
<dbReference type="RefSeq" id="XP_040670618.1">
    <property type="nucleotide sequence ID" value="XM_040810455.1"/>
</dbReference>
<dbReference type="Pfam" id="PF00128">
    <property type="entry name" value="Alpha-amylase"/>
    <property type="match status" value="1"/>
</dbReference>
<dbReference type="Gene3D" id="2.60.40.10">
    <property type="entry name" value="Immunoglobulins"/>
    <property type="match status" value="1"/>
</dbReference>
<feature type="chain" id="PRO_5012973600" description="alpha-amylase" evidence="14">
    <location>
        <begin position="20"/>
        <end position="635"/>
    </location>
</feature>
<accession>A0A1L9PTV3</accession>
<dbReference type="FunFam" id="3.20.20.80:FF:000120">
    <property type="entry name" value="Alpha-amylase A"/>
    <property type="match status" value="1"/>
</dbReference>
<evidence type="ECO:0000313" key="16">
    <source>
        <dbReference type="EMBL" id="OJJ04856.1"/>
    </source>
</evidence>
<dbReference type="SUPFAM" id="SSF51011">
    <property type="entry name" value="Glycosyl hydrolase domain"/>
    <property type="match status" value="1"/>
</dbReference>
<evidence type="ECO:0000256" key="2">
    <source>
        <dbReference type="ARBA" id="ARBA00001913"/>
    </source>
</evidence>
<evidence type="ECO:0000256" key="8">
    <source>
        <dbReference type="ARBA" id="ARBA00022837"/>
    </source>
</evidence>
<evidence type="ECO:0000256" key="3">
    <source>
        <dbReference type="ARBA" id="ARBA00008061"/>
    </source>
</evidence>
<dbReference type="InterPro" id="IPR006047">
    <property type="entry name" value="GH13_cat_dom"/>
</dbReference>
<keyword evidence="11" id="KW-0119">Carbohydrate metabolism</keyword>
<keyword evidence="12" id="KW-0326">Glycosidase</keyword>
<dbReference type="FunFam" id="2.60.40.10:FF:000552">
    <property type="entry name" value="Related to glucoamylase"/>
    <property type="match status" value="1"/>
</dbReference>
<evidence type="ECO:0000256" key="4">
    <source>
        <dbReference type="ARBA" id="ARBA00012595"/>
    </source>
</evidence>
<sequence>MRLSTLMAFGALAGNGALALNADGWRSQSIYFLMTDRFARTDGSTTAPCELSQRAYCGGSWQGIINQLDYIQDMGFTAIWITPITEQIPETTAFGTGFHGYWQKNIYNVESHLGTADDIKALSKALHDRGMYLMLDVVANHMAYAGPGGSTDFSIFTPFNSASYFHSYCPINNYDDQWQSENCYLGDNTVSLTDLNTQNSEVRRIWYDWIKDIVSEYSRSVDGLRIDTVKHVEKDFWPGYVQAAGVYAVGEVFNGDPAYTCGYQASIMDGVMNYPMTNLGARYYPLREAFKSSSGSMGNLYNMINSVASNCRDPTLLGSFIENHDNARFASPSYTDDISQAKNVLAFIFLTDGIPIVYAGQEQHYSGGEDPYNREPVWWSGYSSQSELYQFIAATNKARKLAIDNDSGYVTSRNTPFYSDTNHIAMRKGSQGSQVITLLSNHGSRGSSYTFDLSNHGYSSGSKLVELYTCSSLQVDSNGNIPVPMSSGLPRALVPASWVSGSGLCSSTPTSTLTTTTATATETACVSETAAATALQIVFEEKVQTVYGENIYLVGSIAQLGNWDPDNAVKLSADAYTSANPVWTVTISLPVGMSFEYKFVKKTGADVVWESDPNRQYTVPAGCEGEKKTLGGSWR</sequence>
<dbReference type="PANTHER" id="PTHR10357:SF231">
    <property type="entry name" value="ALPHA-AMYLASE"/>
    <property type="match status" value="1"/>
</dbReference>
<dbReference type="Gene3D" id="3.20.20.80">
    <property type="entry name" value="Glycosidases"/>
    <property type="match status" value="1"/>
</dbReference>
<proteinExistence type="inferred from homology"/>
<evidence type="ECO:0000256" key="5">
    <source>
        <dbReference type="ARBA" id="ARBA00022723"/>
    </source>
</evidence>
<dbReference type="SMART" id="SM01065">
    <property type="entry name" value="CBM_2"/>
    <property type="match status" value="1"/>
</dbReference>
<dbReference type="Pfam" id="PF00686">
    <property type="entry name" value="CBM_20"/>
    <property type="match status" value="1"/>
</dbReference>
<dbReference type="InterPro" id="IPR017853">
    <property type="entry name" value="GH"/>
</dbReference>
<organism evidence="16 17">
    <name type="scientific">Aspergillus versicolor CBS 583.65</name>
    <dbReference type="NCBI Taxonomy" id="1036611"/>
    <lineage>
        <taxon>Eukaryota</taxon>
        <taxon>Fungi</taxon>
        <taxon>Dikarya</taxon>
        <taxon>Ascomycota</taxon>
        <taxon>Pezizomycotina</taxon>
        <taxon>Eurotiomycetes</taxon>
        <taxon>Eurotiomycetidae</taxon>
        <taxon>Eurotiales</taxon>
        <taxon>Aspergillaceae</taxon>
        <taxon>Aspergillus</taxon>
        <taxon>Aspergillus subgen. Nidulantes</taxon>
    </lineage>
</organism>
<evidence type="ECO:0000256" key="13">
    <source>
        <dbReference type="ARBA" id="ARBA00023326"/>
    </source>
</evidence>
<comment type="cofactor">
    <cofactor evidence="2">
        <name>Ca(2+)</name>
        <dbReference type="ChEBI" id="CHEBI:29108"/>
    </cofactor>
</comment>
<dbReference type="CDD" id="cd11319">
    <property type="entry name" value="AmyAc_euk_AmyA"/>
    <property type="match status" value="1"/>
</dbReference>
<evidence type="ECO:0000256" key="6">
    <source>
        <dbReference type="ARBA" id="ARBA00022729"/>
    </source>
</evidence>
<feature type="signal peptide" evidence="14">
    <location>
        <begin position="1"/>
        <end position="19"/>
    </location>
</feature>
<dbReference type="Pfam" id="PF09260">
    <property type="entry name" value="A_amylase_dom_C"/>
    <property type="match status" value="1"/>
</dbReference>
<evidence type="ECO:0000256" key="11">
    <source>
        <dbReference type="ARBA" id="ARBA00023277"/>
    </source>
</evidence>
<dbReference type="InterPro" id="IPR013784">
    <property type="entry name" value="Carb-bd-like_fold"/>
</dbReference>
<dbReference type="GeneID" id="63725966"/>
<dbReference type="GO" id="GO:2001070">
    <property type="term" value="F:starch binding"/>
    <property type="evidence" value="ECO:0007669"/>
    <property type="project" value="InterPro"/>
</dbReference>
<dbReference type="InterPro" id="IPR034836">
    <property type="entry name" value="CBM20_glucoamylase"/>
</dbReference>
<evidence type="ECO:0000313" key="17">
    <source>
        <dbReference type="Proteomes" id="UP000184073"/>
    </source>
</evidence>
<dbReference type="SMART" id="SM00642">
    <property type="entry name" value="Aamy"/>
    <property type="match status" value="1"/>
</dbReference>
<dbReference type="GO" id="GO:0004556">
    <property type="term" value="F:alpha-amylase activity"/>
    <property type="evidence" value="ECO:0007669"/>
    <property type="project" value="UniProtKB-EC"/>
</dbReference>
<evidence type="ECO:0000256" key="14">
    <source>
        <dbReference type="SAM" id="SignalP"/>
    </source>
</evidence>
<dbReference type="STRING" id="1036611.A0A1L9PTV3"/>
<evidence type="ECO:0000256" key="10">
    <source>
        <dbReference type="ARBA" id="ARBA00023180"/>
    </source>
</evidence>
<feature type="domain" description="CBM20" evidence="15">
    <location>
        <begin position="529"/>
        <end position="635"/>
    </location>
</feature>
<keyword evidence="17" id="KW-1185">Reference proteome</keyword>
<dbReference type="GO" id="GO:0000272">
    <property type="term" value="P:polysaccharide catabolic process"/>
    <property type="evidence" value="ECO:0007669"/>
    <property type="project" value="UniProtKB-KW"/>
</dbReference>
<keyword evidence="7" id="KW-0378">Hydrolase</keyword>
<dbReference type="VEuPathDB" id="FungiDB:ASPVEDRAFT_31288"/>
<evidence type="ECO:0000256" key="7">
    <source>
        <dbReference type="ARBA" id="ARBA00022801"/>
    </source>
</evidence>
<dbReference type="EC" id="3.2.1.1" evidence="4"/>
<keyword evidence="6 14" id="KW-0732">Signal</keyword>
<protein>
    <recommendedName>
        <fullName evidence="4">alpha-amylase</fullName>
        <ecNumber evidence="4">3.2.1.1</ecNumber>
    </recommendedName>
</protein>
<dbReference type="Proteomes" id="UP000184073">
    <property type="component" value="Unassembled WGS sequence"/>
</dbReference>
<keyword evidence="9" id="KW-1015">Disulfide bond</keyword>
<dbReference type="SUPFAM" id="SSF49452">
    <property type="entry name" value="Starch-binding domain-like"/>
    <property type="match status" value="1"/>
</dbReference>